<accession>A0AAD7R8E9</accession>
<dbReference type="AlphaFoldDB" id="A0AAD7R8E9"/>
<keyword evidence="2" id="KW-1185">Reference proteome</keyword>
<sequence>MSRWRRKTRWQNRGGIETAGLAVEPDTEGGVVGATVGTLLEGHGHSADLQLGRHRNLFAVSNWGGLSDYTFHSMPPSPFAGGSSHVMPLPPSTVADDYITTAFVKEVKHSGATVGSRGSGAVGV</sequence>
<gene>
    <name evidence="1" type="ORF">AAFF_G00310600</name>
</gene>
<proteinExistence type="predicted"/>
<reference evidence="1" key="1">
    <citation type="journal article" date="2023" name="Science">
        <title>Genome structures resolve the early diversification of teleost fishes.</title>
        <authorList>
            <person name="Parey E."/>
            <person name="Louis A."/>
            <person name="Montfort J."/>
            <person name="Bouchez O."/>
            <person name="Roques C."/>
            <person name="Iampietro C."/>
            <person name="Lluch J."/>
            <person name="Castinel A."/>
            <person name="Donnadieu C."/>
            <person name="Desvignes T."/>
            <person name="Floi Bucao C."/>
            <person name="Jouanno E."/>
            <person name="Wen M."/>
            <person name="Mejri S."/>
            <person name="Dirks R."/>
            <person name="Jansen H."/>
            <person name="Henkel C."/>
            <person name="Chen W.J."/>
            <person name="Zahm M."/>
            <person name="Cabau C."/>
            <person name="Klopp C."/>
            <person name="Thompson A.W."/>
            <person name="Robinson-Rechavi M."/>
            <person name="Braasch I."/>
            <person name="Lecointre G."/>
            <person name="Bobe J."/>
            <person name="Postlethwait J.H."/>
            <person name="Berthelot C."/>
            <person name="Roest Crollius H."/>
            <person name="Guiguen Y."/>
        </authorList>
    </citation>
    <scope>NUCLEOTIDE SEQUENCE</scope>
    <source>
        <strain evidence="1">NC1722</strain>
    </source>
</reference>
<evidence type="ECO:0000313" key="2">
    <source>
        <dbReference type="Proteomes" id="UP001221898"/>
    </source>
</evidence>
<dbReference type="Proteomes" id="UP001221898">
    <property type="component" value="Unassembled WGS sequence"/>
</dbReference>
<dbReference type="EMBL" id="JAINUG010000452">
    <property type="protein sequence ID" value="KAJ8371427.1"/>
    <property type="molecule type" value="Genomic_DNA"/>
</dbReference>
<organism evidence="1 2">
    <name type="scientific">Aldrovandia affinis</name>
    <dbReference type="NCBI Taxonomy" id="143900"/>
    <lineage>
        <taxon>Eukaryota</taxon>
        <taxon>Metazoa</taxon>
        <taxon>Chordata</taxon>
        <taxon>Craniata</taxon>
        <taxon>Vertebrata</taxon>
        <taxon>Euteleostomi</taxon>
        <taxon>Actinopterygii</taxon>
        <taxon>Neopterygii</taxon>
        <taxon>Teleostei</taxon>
        <taxon>Notacanthiformes</taxon>
        <taxon>Halosauridae</taxon>
        <taxon>Aldrovandia</taxon>
    </lineage>
</organism>
<name>A0AAD7R8E9_9TELE</name>
<protein>
    <submittedName>
        <fullName evidence="1">Uncharacterized protein</fullName>
    </submittedName>
</protein>
<evidence type="ECO:0000313" key="1">
    <source>
        <dbReference type="EMBL" id="KAJ8371427.1"/>
    </source>
</evidence>
<comment type="caution">
    <text evidence="1">The sequence shown here is derived from an EMBL/GenBank/DDBJ whole genome shotgun (WGS) entry which is preliminary data.</text>
</comment>